<dbReference type="EMBL" id="JBHSEG010000008">
    <property type="protein sequence ID" value="MFC4455171.1"/>
    <property type="molecule type" value="Genomic_DNA"/>
</dbReference>
<gene>
    <name evidence="2" type="ORF">ACFO0P_15440</name>
</gene>
<dbReference type="PROSITE" id="PS51819">
    <property type="entry name" value="VOC"/>
    <property type="match status" value="2"/>
</dbReference>
<dbReference type="PANTHER" id="PTHR43279:SF1">
    <property type="entry name" value="CATECHOL-2,3-DIOXYGENASE"/>
    <property type="match status" value="1"/>
</dbReference>
<feature type="domain" description="VOC" evidence="1">
    <location>
        <begin position="19"/>
        <end position="135"/>
    </location>
</feature>
<sequence>MTQPVQDHTRTARIDPHLTLGEVALTVRNLERTTQFYTQVLGLVLLASDPARAVLGTPDGHPLVSLRHDPNAFNAPENATGLYHLAIAFPTRPDLARWLRHAAGLGLQLGQSDHLTHEAFYFDDPEGNGIEIYVDWPQAQWPFKDGKFTADAAVRKAIDIQDLLGTLSATDAGWMGAPIGTRMGHVHLKMSDAAATRRFFEAVLGFDIGFDQMGAVFAGAGGYHHHVGNNAWHSRGGPRPHRGALGLRHYVIELSSQAEGDAVLTRLKNAGVPVRETSAGSVTSDPSGNQVLLRAAPSTAESALAALDTATTA</sequence>
<comment type="caution">
    <text evidence="2">The sequence shown here is derived from an EMBL/GenBank/DDBJ whole genome shotgun (WGS) entry which is preliminary data.</text>
</comment>
<dbReference type="Gene3D" id="3.10.180.10">
    <property type="entry name" value="2,3-Dihydroxybiphenyl 1,2-Dioxygenase, domain 1"/>
    <property type="match status" value="2"/>
</dbReference>
<dbReference type="SUPFAM" id="SSF54593">
    <property type="entry name" value="Glyoxalase/Bleomycin resistance protein/Dihydroxybiphenyl dioxygenase"/>
    <property type="match status" value="2"/>
</dbReference>
<dbReference type="Proteomes" id="UP001595939">
    <property type="component" value="Unassembled WGS sequence"/>
</dbReference>
<feature type="domain" description="VOC" evidence="1">
    <location>
        <begin position="182"/>
        <end position="307"/>
    </location>
</feature>
<evidence type="ECO:0000313" key="3">
    <source>
        <dbReference type="Proteomes" id="UP001595939"/>
    </source>
</evidence>
<protein>
    <submittedName>
        <fullName evidence="2">VOC family protein</fullName>
    </submittedName>
</protein>
<dbReference type="InterPro" id="IPR029068">
    <property type="entry name" value="Glyas_Bleomycin-R_OHBP_Dase"/>
</dbReference>
<dbReference type="Pfam" id="PF00903">
    <property type="entry name" value="Glyoxalase"/>
    <property type="match status" value="2"/>
</dbReference>
<keyword evidence="3" id="KW-1185">Reference proteome</keyword>
<evidence type="ECO:0000313" key="2">
    <source>
        <dbReference type="EMBL" id="MFC4455171.1"/>
    </source>
</evidence>
<organism evidence="2 3">
    <name type="scientific">Deinococcus sonorensis</name>
    <dbReference type="NCBI Taxonomy" id="309891"/>
    <lineage>
        <taxon>Bacteria</taxon>
        <taxon>Thermotogati</taxon>
        <taxon>Deinococcota</taxon>
        <taxon>Deinococci</taxon>
        <taxon>Deinococcales</taxon>
        <taxon>Deinococcaceae</taxon>
        <taxon>Deinococcus</taxon>
    </lineage>
</organism>
<reference evidence="3" key="1">
    <citation type="journal article" date="2019" name="Int. J. Syst. Evol. Microbiol.">
        <title>The Global Catalogue of Microorganisms (GCM) 10K type strain sequencing project: providing services to taxonomists for standard genome sequencing and annotation.</title>
        <authorList>
            <consortium name="The Broad Institute Genomics Platform"/>
            <consortium name="The Broad Institute Genome Sequencing Center for Infectious Disease"/>
            <person name="Wu L."/>
            <person name="Ma J."/>
        </authorList>
    </citation>
    <scope>NUCLEOTIDE SEQUENCE [LARGE SCALE GENOMIC DNA]</scope>
    <source>
        <strain evidence="3">CCUG 39970</strain>
    </source>
</reference>
<evidence type="ECO:0000259" key="1">
    <source>
        <dbReference type="PROSITE" id="PS51819"/>
    </source>
</evidence>
<name>A0ABV8Y847_9DEIO</name>
<accession>A0ABV8Y847</accession>
<dbReference type="InterPro" id="IPR037523">
    <property type="entry name" value="VOC_core"/>
</dbReference>
<proteinExistence type="predicted"/>
<dbReference type="PANTHER" id="PTHR43279">
    <property type="entry name" value="CATECHOL-2,3-DIOXYGENASE"/>
    <property type="match status" value="1"/>
</dbReference>
<dbReference type="InterPro" id="IPR004360">
    <property type="entry name" value="Glyas_Fos-R_dOase_dom"/>
</dbReference>
<dbReference type="RefSeq" id="WP_380129889.1">
    <property type="nucleotide sequence ID" value="NZ_JBHSEG010000008.1"/>
</dbReference>